<dbReference type="SUPFAM" id="SSF46785">
    <property type="entry name" value="Winged helix' DNA-binding domain"/>
    <property type="match status" value="1"/>
</dbReference>
<evidence type="ECO:0000313" key="10">
    <source>
        <dbReference type="EMBL" id="ANS56394.1"/>
    </source>
</evidence>
<feature type="compositionally biased region" description="Polar residues" evidence="8">
    <location>
        <begin position="618"/>
        <end position="630"/>
    </location>
</feature>
<evidence type="ECO:0000256" key="6">
    <source>
        <dbReference type="ARBA" id="ARBA00023242"/>
    </source>
</evidence>
<dbReference type="SMART" id="SM00415">
    <property type="entry name" value="HSF"/>
    <property type="match status" value="1"/>
</dbReference>
<accession>A0A1B1LTL4</accession>
<dbReference type="InterPro" id="IPR036390">
    <property type="entry name" value="WH_DNA-bd_sf"/>
</dbReference>
<protein>
    <submittedName>
        <fullName evidence="10">Heat shock transcription factor isoform 2</fullName>
    </submittedName>
</protein>
<proteinExistence type="evidence at transcript level"/>
<dbReference type="GO" id="GO:0005634">
    <property type="term" value="C:nucleus"/>
    <property type="evidence" value="ECO:0007669"/>
    <property type="project" value="UniProtKB-SubCell"/>
</dbReference>
<evidence type="ECO:0000256" key="5">
    <source>
        <dbReference type="ARBA" id="ARBA00023163"/>
    </source>
</evidence>
<dbReference type="Pfam" id="PF00447">
    <property type="entry name" value="HSF_DNA-bind"/>
    <property type="match status" value="1"/>
</dbReference>
<dbReference type="FunFam" id="1.10.10.10:FF:000027">
    <property type="entry name" value="Heat shock transcription factor 1"/>
    <property type="match status" value="1"/>
</dbReference>
<evidence type="ECO:0000256" key="4">
    <source>
        <dbReference type="ARBA" id="ARBA00023125"/>
    </source>
</evidence>
<sequence length="683" mass="76825">MYSFTPGPAVQSIPAFLTKLKLLVDDEETNDLIYWDLLGTSFHIRDGNRLAKELLPLYFKHNNLSSFIRQLNMYGFRKINRVDPSMPLKSDTEDMEFSHPYFIRNKDSLLSKIQRRTSNVCSSLISARNHNYGVRIPFIQANSGLNGSISASSPQRPITATNFLRLAETVRHLLCNQETLSQQISVLKSENQLLYRELSDLREHHDKQSQLIQTLFTFLSAFAKEGRPASVCIGQTKRKALPSITPSSSRFQNRGLKLDLPKGFQLDRNSVQPFQIVQTSDFLGSHKRPKFDVRNISAKITNTSSSGNLNDHVPDKGSVVHTLPSNLQLTPVSHSTDGKYVYSLTSFAPECSLNTQSLTNRNPVNVQEAPKYLSKIDDNSLYHLHDEEFPVGLNVEDDGVTDVDASVLELNWPCNRSNTPYSQTDDLSDVMSTKLDGVTDGSICDMLLNCDSQTEQDIGNNQPFLEPTLKFDPNSALSKYRKGPIKKQHKTQNTSTCIIPFVENDPQFVSTNLQLQNIDSLPWEKYQDNGFDFNLDECSIPLEKITNLDIEQSQTENSNISPNGLIVGNEIIPVESVNLNACDDAIHFFQSEIPETKFESNKSDRPSFRPMISDEHTSTQNSALDLTSSSTAPATWKSRISANNRLTISASPKVKRKQRIPLLLRKQPVAPLLTPDLCERELE</sequence>
<keyword evidence="10" id="KW-0346">Stress response</keyword>
<dbReference type="PANTHER" id="PTHR10015:SF427">
    <property type="entry name" value="HEAT SHOCK FACTOR PROTEIN"/>
    <property type="match status" value="1"/>
</dbReference>
<dbReference type="InterPro" id="IPR000232">
    <property type="entry name" value="HSF_DNA-bd"/>
</dbReference>
<evidence type="ECO:0000256" key="8">
    <source>
        <dbReference type="SAM" id="MobiDB-lite"/>
    </source>
</evidence>
<keyword evidence="3" id="KW-0805">Transcription regulation</keyword>
<dbReference type="PROSITE" id="PS00434">
    <property type="entry name" value="HSF_DOMAIN"/>
    <property type="match status" value="1"/>
</dbReference>
<evidence type="ECO:0000256" key="7">
    <source>
        <dbReference type="RuleBase" id="RU004020"/>
    </source>
</evidence>
<comment type="subcellular location">
    <subcellularLocation>
        <location evidence="1">Nucleus</location>
    </subcellularLocation>
</comment>
<evidence type="ECO:0000256" key="3">
    <source>
        <dbReference type="ARBA" id="ARBA00023015"/>
    </source>
</evidence>
<dbReference type="PRINTS" id="PR00056">
    <property type="entry name" value="HSFDOMAIN"/>
</dbReference>
<dbReference type="PANTHER" id="PTHR10015">
    <property type="entry name" value="HEAT SHOCK TRANSCRIPTION FACTOR"/>
    <property type="match status" value="1"/>
</dbReference>
<feature type="region of interest" description="Disordered" evidence="8">
    <location>
        <begin position="598"/>
        <end position="630"/>
    </location>
</feature>
<keyword evidence="5" id="KW-0804">Transcription</keyword>
<dbReference type="InterPro" id="IPR036388">
    <property type="entry name" value="WH-like_DNA-bd_sf"/>
</dbReference>
<evidence type="ECO:0000256" key="2">
    <source>
        <dbReference type="ARBA" id="ARBA00006403"/>
    </source>
</evidence>
<comment type="similarity">
    <text evidence="2 7">Belongs to the HSF family.</text>
</comment>
<keyword evidence="4" id="KW-0238">DNA-binding</keyword>
<organism evidence="10">
    <name type="scientific">Schistosoma japonicum</name>
    <name type="common">Blood fluke</name>
    <dbReference type="NCBI Taxonomy" id="6182"/>
    <lineage>
        <taxon>Eukaryota</taxon>
        <taxon>Metazoa</taxon>
        <taxon>Spiralia</taxon>
        <taxon>Lophotrochozoa</taxon>
        <taxon>Platyhelminthes</taxon>
        <taxon>Trematoda</taxon>
        <taxon>Digenea</taxon>
        <taxon>Strigeidida</taxon>
        <taxon>Schistosomatoidea</taxon>
        <taxon>Schistosomatidae</taxon>
        <taxon>Schistosoma</taxon>
    </lineage>
</organism>
<dbReference type="EMBL" id="KX119143">
    <property type="protein sequence ID" value="ANS56394.1"/>
    <property type="molecule type" value="mRNA"/>
</dbReference>
<dbReference type="GO" id="GO:0043565">
    <property type="term" value="F:sequence-specific DNA binding"/>
    <property type="evidence" value="ECO:0007669"/>
    <property type="project" value="InterPro"/>
</dbReference>
<dbReference type="Gene3D" id="1.10.10.10">
    <property type="entry name" value="Winged helix-like DNA-binding domain superfamily/Winged helix DNA-binding domain"/>
    <property type="match status" value="1"/>
</dbReference>
<dbReference type="AlphaFoldDB" id="A0A1B1LTL4"/>
<name>A0A1B1LTL4_SCHJA</name>
<evidence type="ECO:0000259" key="9">
    <source>
        <dbReference type="PROSITE" id="PS00434"/>
    </source>
</evidence>
<keyword evidence="6" id="KW-0539">Nucleus</keyword>
<dbReference type="GO" id="GO:0003700">
    <property type="term" value="F:DNA-binding transcription factor activity"/>
    <property type="evidence" value="ECO:0007669"/>
    <property type="project" value="InterPro"/>
</dbReference>
<evidence type="ECO:0000256" key="1">
    <source>
        <dbReference type="ARBA" id="ARBA00004123"/>
    </source>
</evidence>
<reference evidence="10" key="1">
    <citation type="submission" date="2016-04" db="EMBL/GenBank/DDBJ databases">
        <title>The structure feature and alternative splicing analysis of heat shock factors of Schostosoma japonicum.</title>
        <authorList>
            <person name="Xie Y."/>
            <person name="Liao H.Y."/>
            <person name="Chen S.J."/>
            <person name="Shi L.Y."/>
            <person name="Zhou X.H."/>
        </authorList>
    </citation>
    <scope>NUCLEOTIDE SEQUENCE</scope>
    <source>
        <strain evidence="10">Hunan</strain>
    </source>
</reference>
<gene>
    <name evidence="10" type="primary">HSF</name>
</gene>
<feature type="compositionally biased region" description="Basic and acidic residues" evidence="8">
    <location>
        <begin position="598"/>
        <end position="617"/>
    </location>
</feature>
<feature type="domain" description="HSF-type DNA-binding" evidence="9">
    <location>
        <begin position="55"/>
        <end position="79"/>
    </location>
</feature>